<keyword evidence="2" id="KW-1185">Reference proteome</keyword>
<protein>
    <submittedName>
        <fullName evidence="1">DUF1402 family protein</fullName>
    </submittedName>
</protein>
<organism evidence="1 2">
    <name type="scientific">Peteryoungia ipomoeae</name>
    <dbReference type="NCBI Taxonomy" id="1210932"/>
    <lineage>
        <taxon>Bacteria</taxon>
        <taxon>Pseudomonadati</taxon>
        <taxon>Pseudomonadota</taxon>
        <taxon>Alphaproteobacteria</taxon>
        <taxon>Hyphomicrobiales</taxon>
        <taxon>Rhizobiaceae</taxon>
        <taxon>Peteryoungia</taxon>
    </lineage>
</organism>
<evidence type="ECO:0000313" key="2">
    <source>
        <dbReference type="Proteomes" id="UP000308828"/>
    </source>
</evidence>
<dbReference type="OrthoDB" id="7673021at2"/>
<comment type="caution">
    <text evidence="1">The sequence shown here is derived from an EMBL/GenBank/DDBJ whole genome shotgun (WGS) entry which is preliminary data.</text>
</comment>
<name>A0A4V4HMG3_9HYPH</name>
<sequence>MPSQNGHSTSADHPRDWPCPGLWNVHRFSKILLLLVGLQAGLTQTAIGAQAVPPGNRHAEQPAVPGASVRRTKAGKTSFDVKYEKVLDLLRNDKALIGKIKKTAADYGIAPVHMIGAIVGEHTYNVDAYDSLQSYYVKAASYAGNSFRFAHDNESVSEFVARPEFSSCNGLSDSYRLWTCREQVWEATFRGKTVGGQSYPNNRFSAVFFQPFYAGQTFGLGQINPLTALMLSDLVNQKSGYKKLDEKDAAGVYKAIMDPDISLAFMAAVIRKSIDDYKQIANVDISNNPGLTATLFNIGGSQQRARALAAKRAGGGSAWPEENYYGWLINDRLDDLKGLL</sequence>
<dbReference type="Proteomes" id="UP000308828">
    <property type="component" value="Unassembled WGS sequence"/>
</dbReference>
<dbReference type="Pfam" id="PF07182">
    <property type="entry name" value="DUF1402"/>
    <property type="match status" value="1"/>
</dbReference>
<dbReference type="InterPro" id="IPR009842">
    <property type="entry name" value="DUF1402"/>
</dbReference>
<proteinExistence type="predicted"/>
<dbReference type="EMBL" id="STGV01000004">
    <property type="protein sequence ID" value="THV22116.1"/>
    <property type="molecule type" value="Genomic_DNA"/>
</dbReference>
<gene>
    <name evidence="1" type="ORF">FAA97_12470</name>
</gene>
<reference evidence="1 2" key="1">
    <citation type="submission" date="2019-04" db="EMBL/GenBank/DDBJ databases">
        <title>Genome sequence of strain shin9-1.</title>
        <authorList>
            <person name="Gao J."/>
            <person name="Sun J."/>
        </authorList>
    </citation>
    <scope>NUCLEOTIDE SEQUENCE [LARGE SCALE GENOMIC DNA]</scope>
    <source>
        <strain evidence="2">shin9-1</strain>
    </source>
</reference>
<evidence type="ECO:0000313" key="1">
    <source>
        <dbReference type="EMBL" id="THV22116.1"/>
    </source>
</evidence>
<dbReference type="AlphaFoldDB" id="A0A4V4HMG3"/>
<accession>A0A4V4HMG3</accession>